<dbReference type="InterPro" id="IPR010179">
    <property type="entry name" value="CRISPR-assoc_prot_Cse3"/>
</dbReference>
<name>A0ABU9BK13_9BURK</name>
<protein>
    <submittedName>
        <fullName evidence="1">Type I-E CRISPR-associated protein Cas6/Cse3/CasE</fullName>
    </submittedName>
</protein>
<dbReference type="Proteomes" id="UP001368500">
    <property type="component" value="Unassembled WGS sequence"/>
</dbReference>
<evidence type="ECO:0000313" key="1">
    <source>
        <dbReference type="EMBL" id="MEK8029000.1"/>
    </source>
</evidence>
<dbReference type="Gene3D" id="3.30.70.1210">
    <property type="entry name" value="Crispr-associated protein, domain 2"/>
    <property type="match status" value="1"/>
</dbReference>
<reference evidence="1 2" key="1">
    <citation type="submission" date="2024-04" db="EMBL/GenBank/DDBJ databases">
        <title>Novel species of the genus Ideonella isolated from streams.</title>
        <authorList>
            <person name="Lu H."/>
        </authorList>
    </citation>
    <scope>NUCLEOTIDE SEQUENCE [LARGE SCALE GENOMIC DNA]</scope>
    <source>
        <strain evidence="1 2">BYS139W</strain>
    </source>
</reference>
<dbReference type="RefSeq" id="WP_341376789.1">
    <property type="nucleotide sequence ID" value="NZ_JBBUTF010000036.1"/>
</dbReference>
<organism evidence="1 2">
    <name type="scientific">Pseudaquabacterium rugosum</name>
    <dbReference type="NCBI Taxonomy" id="2984194"/>
    <lineage>
        <taxon>Bacteria</taxon>
        <taxon>Pseudomonadati</taxon>
        <taxon>Pseudomonadota</taxon>
        <taxon>Betaproteobacteria</taxon>
        <taxon>Burkholderiales</taxon>
        <taxon>Sphaerotilaceae</taxon>
        <taxon>Pseudaquabacterium</taxon>
    </lineage>
</organism>
<comment type="caution">
    <text evidence="1">The sequence shown here is derived from an EMBL/GenBank/DDBJ whole genome shotgun (WGS) entry which is preliminary data.</text>
</comment>
<gene>
    <name evidence="1" type="ORF">AACH11_23835</name>
</gene>
<keyword evidence="2" id="KW-1185">Reference proteome</keyword>
<accession>A0ABU9BK13</accession>
<proteinExistence type="predicted"/>
<dbReference type="EMBL" id="JBBUTF010000036">
    <property type="protein sequence ID" value="MEK8029000.1"/>
    <property type="molecule type" value="Genomic_DNA"/>
</dbReference>
<sequence length="248" mass="26540">MLRLLPDLDALARWAAATGQRALCEDPGYALHAALRATLGDHAPKPFALLERPGSQQLIGYTCTEEPALRHAVAAASITDPLAAQALGLDDPAHVTLKPMPQSWSNGQCLSFETRVAPVVRSRNAEGGTYPEIDAAFHPAFAADDPGNRELAHGRWLARELARDGAARLLSHRAVAFTLSPIARRTFAGAKPQARRQTQGGLLPDLTARGQIQVQDPQAFTALLARGLGRHRSFGYGCLLLAPPGAWT</sequence>
<dbReference type="SMART" id="SM01101">
    <property type="entry name" value="CRISPR_assoc"/>
    <property type="match status" value="1"/>
</dbReference>
<dbReference type="SUPFAM" id="SSF117987">
    <property type="entry name" value="CRISPR-associated protein"/>
    <property type="match status" value="1"/>
</dbReference>
<dbReference type="Pfam" id="PF08798">
    <property type="entry name" value="CRISPR_assoc"/>
    <property type="match status" value="1"/>
</dbReference>
<evidence type="ECO:0000313" key="2">
    <source>
        <dbReference type="Proteomes" id="UP001368500"/>
    </source>
</evidence>